<proteinExistence type="predicted"/>
<accession>A0AB34ITJ0</accession>
<feature type="coiled-coil region" evidence="1">
    <location>
        <begin position="121"/>
        <end position="149"/>
    </location>
</feature>
<dbReference type="EMBL" id="JBGBPQ010000019">
    <property type="protein sequence ID" value="KAL1504643.1"/>
    <property type="molecule type" value="Genomic_DNA"/>
</dbReference>
<dbReference type="AlphaFoldDB" id="A0AB34ITJ0"/>
<evidence type="ECO:0000313" key="4">
    <source>
        <dbReference type="Proteomes" id="UP001515480"/>
    </source>
</evidence>
<evidence type="ECO:0000256" key="1">
    <source>
        <dbReference type="SAM" id="Coils"/>
    </source>
</evidence>
<keyword evidence="1" id="KW-0175">Coiled coil</keyword>
<keyword evidence="4" id="KW-1185">Reference proteome</keyword>
<gene>
    <name evidence="3" type="ORF">AB1Y20_008425</name>
</gene>
<dbReference type="Proteomes" id="UP001515480">
    <property type="component" value="Unassembled WGS sequence"/>
</dbReference>
<comment type="caution">
    <text evidence="3">The sequence shown here is derived from an EMBL/GenBank/DDBJ whole genome shotgun (WGS) entry which is preliminary data.</text>
</comment>
<name>A0AB34ITJ0_PRYPA</name>
<feature type="region of interest" description="Disordered" evidence="2">
    <location>
        <begin position="121"/>
        <end position="149"/>
    </location>
</feature>
<sequence length="149" mass="17575">MVMWQGEDAEVAVNLEGDNKESYIEVVYAVMVFENRGQQRRFLITYNSSLDRFCINSWVCWRRVLTAEAQVQADIDEDENVSKADEDCIKKMQASWLKSPLRQTTTLDQLQKLNLGPAVQVERHQVQQREAERKRKQIAKERKQEEEKR</sequence>
<evidence type="ECO:0000256" key="2">
    <source>
        <dbReference type="SAM" id="MobiDB-lite"/>
    </source>
</evidence>
<reference evidence="3 4" key="1">
    <citation type="journal article" date="2024" name="Science">
        <title>Giant polyketide synthase enzymes in the biosynthesis of giant marine polyether toxins.</title>
        <authorList>
            <person name="Fallon T.R."/>
            <person name="Shende V.V."/>
            <person name="Wierzbicki I.H."/>
            <person name="Pendleton A.L."/>
            <person name="Watervoot N.F."/>
            <person name="Auber R.P."/>
            <person name="Gonzalez D.J."/>
            <person name="Wisecaver J.H."/>
            <person name="Moore B.S."/>
        </authorList>
    </citation>
    <scope>NUCLEOTIDE SEQUENCE [LARGE SCALE GENOMIC DNA]</scope>
    <source>
        <strain evidence="3 4">12B1</strain>
    </source>
</reference>
<evidence type="ECO:0000313" key="3">
    <source>
        <dbReference type="EMBL" id="KAL1504643.1"/>
    </source>
</evidence>
<protein>
    <submittedName>
        <fullName evidence="3">Uncharacterized protein</fullName>
    </submittedName>
</protein>
<organism evidence="3 4">
    <name type="scientific">Prymnesium parvum</name>
    <name type="common">Toxic golden alga</name>
    <dbReference type="NCBI Taxonomy" id="97485"/>
    <lineage>
        <taxon>Eukaryota</taxon>
        <taxon>Haptista</taxon>
        <taxon>Haptophyta</taxon>
        <taxon>Prymnesiophyceae</taxon>
        <taxon>Prymnesiales</taxon>
        <taxon>Prymnesiaceae</taxon>
        <taxon>Prymnesium</taxon>
    </lineage>
</organism>